<evidence type="ECO:0000256" key="7">
    <source>
        <dbReference type="ARBA" id="ARBA00033194"/>
    </source>
</evidence>
<evidence type="ECO:0000256" key="9">
    <source>
        <dbReference type="ARBA" id="ARBA00048679"/>
    </source>
</evidence>
<organism evidence="13 14">
    <name type="scientific">Sphaerosporella brunnea</name>
    <dbReference type="NCBI Taxonomy" id="1250544"/>
    <lineage>
        <taxon>Eukaryota</taxon>
        <taxon>Fungi</taxon>
        <taxon>Dikarya</taxon>
        <taxon>Ascomycota</taxon>
        <taxon>Pezizomycotina</taxon>
        <taxon>Pezizomycetes</taxon>
        <taxon>Pezizales</taxon>
        <taxon>Pyronemataceae</taxon>
        <taxon>Sphaerosporella</taxon>
    </lineage>
</organism>
<evidence type="ECO:0000256" key="3">
    <source>
        <dbReference type="ARBA" id="ARBA00012513"/>
    </source>
</evidence>
<evidence type="ECO:0000256" key="2">
    <source>
        <dbReference type="ARBA" id="ARBA00011534"/>
    </source>
</evidence>
<evidence type="ECO:0000256" key="8">
    <source>
        <dbReference type="ARBA" id="ARBA00047899"/>
    </source>
</evidence>
<feature type="compositionally biased region" description="Low complexity" evidence="11">
    <location>
        <begin position="687"/>
        <end position="698"/>
    </location>
</feature>
<feature type="domain" description="Protein kinase" evidence="12">
    <location>
        <begin position="399"/>
        <end position="733"/>
    </location>
</feature>
<dbReference type="PROSITE" id="PS00109">
    <property type="entry name" value="PROTEIN_KINASE_TYR"/>
    <property type="match status" value="1"/>
</dbReference>
<dbReference type="EC" id="2.7.11.1" evidence="3"/>
<dbReference type="InParanoid" id="A0A5J5EXI0"/>
<dbReference type="SMART" id="SM00220">
    <property type="entry name" value="S_TKc"/>
    <property type="match status" value="1"/>
</dbReference>
<feature type="compositionally biased region" description="Acidic residues" evidence="11">
    <location>
        <begin position="716"/>
        <end position="733"/>
    </location>
</feature>
<evidence type="ECO:0000313" key="14">
    <source>
        <dbReference type="Proteomes" id="UP000326924"/>
    </source>
</evidence>
<evidence type="ECO:0000313" key="13">
    <source>
        <dbReference type="EMBL" id="KAA8906867.1"/>
    </source>
</evidence>
<dbReference type="PROSITE" id="PS50011">
    <property type="entry name" value="PROTEIN_KINASE_DOM"/>
    <property type="match status" value="1"/>
</dbReference>
<comment type="subunit">
    <text evidence="2">Component of the EKC/KEOPS complex composed of at least BUD32, CGI121, GON7, KAE1 and PCC1; the whole complex dimerizes.</text>
</comment>
<reference evidence="13 14" key="1">
    <citation type="submission" date="2019-09" db="EMBL/GenBank/DDBJ databases">
        <title>Draft genome of the ectomycorrhizal ascomycete Sphaerosporella brunnea.</title>
        <authorList>
            <consortium name="DOE Joint Genome Institute"/>
            <person name="Benucci G.M."/>
            <person name="Marozzi G."/>
            <person name="Antonielli L."/>
            <person name="Sanchez S."/>
            <person name="Marco P."/>
            <person name="Wang X."/>
            <person name="Falini L.B."/>
            <person name="Barry K."/>
            <person name="Haridas S."/>
            <person name="Lipzen A."/>
            <person name="Labutti K."/>
            <person name="Grigoriev I.V."/>
            <person name="Murat C."/>
            <person name="Martin F."/>
            <person name="Albertini E."/>
            <person name="Donnini D."/>
            <person name="Bonito G."/>
        </authorList>
    </citation>
    <scope>NUCLEOTIDE SEQUENCE [LARGE SCALE GENOMIC DNA]</scope>
    <source>
        <strain evidence="13 14">Sb_GMNB300</strain>
    </source>
</reference>
<dbReference type="OrthoDB" id="4062651at2759"/>
<evidence type="ECO:0000256" key="5">
    <source>
        <dbReference type="ARBA" id="ARBA00019973"/>
    </source>
</evidence>
<evidence type="ECO:0000256" key="10">
    <source>
        <dbReference type="SAM" id="Coils"/>
    </source>
</evidence>
<dbReference type="Proteomes" id="UP000326924">
    <property type="component" value="Unassembled WGS sequence"/>
</dbReference>
<feature type="region of interest" description="Disordered" evidence="11">
    <location>
        <begin position="661"/>
        <end position="733"/>
    </location>
</feature>
<dbReference type="Pfam" id="PF00069">
    <property type="entry name" value="Pkinase"/>
    <property type="match status" value="1"/>
</dbReference>
<keyword evidence="10" id="KW-0175">Coiled coil</keyword>
<evidence type="ECO:0000256" key="1">
    <source>
        <dbReference type="ARBA" id="ARBA00003747"/>
    </source>
</evidence>
<dbReference type="InterPro" id="IPR049229">
    <property type="entry name" value="DUF6826"/>
</dbReference>
<sequence length="733" mass="81619">MTSKSIDDSTLPSASKTSAILTTSQVHYINYRTLLLPASVISCGKADRGTVFAQTVAGDVDARAEILQLIQELYEAHYQKLATATVQEATTSHNEQMKGILDKHQVVIQTLRDNHQAEIKALRDKLDRKKAEVKLLRQNVEQLKEANSDTKISLEKVRGKFHAASKAERNLLEDNRRLQDSHKFLQQELLRFKMVTGSRIGLQTQHDYWVAELAKTSPYNRRVPLPVGPVGPAEPGSNIARLTGRTFKTEAAMYKPIVALLRKLFPNVAIEDTHGNRYLNDRAPDITFFLKDVRQVVSDYVMTLMEVKRTTERLAARHMGQALDQLHRVADAQPYRKHFTMLVTNIKHNRFIHLQRHENELLLYVFADVNFETALEYLKEIVADGRETPAKPPFSSELGLLQRLLGNTANSIVGEFSVDGCPVGMVPVNDYAAKRSVAVKHASSPKPCPLKTEIDILLTIKNHGGHPNLPNLAFYSSTYTAFAMTPVGQKIVPRNLNNDQKVAQAVLSDVLSAISWLHEHNIVHRDIRWDNVILNDSRAVLADLGTAVTLPCSDVNYRGGFICCPPRLLSDVAAPYTPEVADDLHAFLLLVNTLLYPKSVEGFMSVMVTDPDSRESQLLVQFWEDMGAHDFWQPYVRAAEEADHKTLWKLPGAIVMLQKEVRSPDGSEGAPEGEDGAVFSQTDEDVQAALQSLALSDSDASDTETDYLGDSSGDASDGDDEEVHGLDEEDDAF</sequence>
<dbReference type="GO" id="GO:0005524">
    <property type="term" value="F:ATP binding"/>
    <property type="evidence" value="ECO:0007669"/>
    <property type="project" value="InterPro"/>
</dbReference>
<dbReference type="AlphaFoldDB" id="A0A5J5EXI0"/>
<accession>A0A5J5EXI0</accession>
<comment type="catalytic activity">
    <reaction evidence="8">
        <text>L-threonyl-[protein] + ATP = O-phospho-L-threonyl-[protein] + ADP + H(+)</text>
        <dbReference type="Rhea" id="RHEA:46608"/>
        <dbReference type="Rhea" id="RHEA-COMP:11060"/>
        <dbReference type="Rhea" id="RHEA-COMP:11605"/>
        <dbReference type="ChEBI" id="CHEBI:15378"/>
        <dbReference type="ChEBI" id="CHEBI:30013"/>
        <dbReference type="ChEBI" id="CHEBI:30616"/>
        <dbReference type="ChEBI" id="CHEBI:61977"/>
        <dbReference type="ChEBI" id="CHEBI:456216"/>
        <dbReference type="EC" id="2.7.11.1"/>
    </reaction>
</comment>
<comment type="caution">
    <text evidence="13">The sequence shown here is derived from an EMBL/GenBank/DDBJ whole genome shotgun (WGS) entry which is preliminary data.</text>
</comment>
<name>A0A5J5EXI0_9PEZI</name>
<dbReference type="GO" id="GO:0004674">
    <property type="term" value="F:protein serine/threonine kinase activity"/>
    <property type="evidence" value="ECO:0007669"/>
    <property type="project" value="UniProtKB-EC"/>
</dbReference>
<dbReference type="Gene3D" id="1.10.510.10">
    <property type="entry name" value="Transferase(Phosphotransferase) domain 1"/>
    <property type="match status" value="1"/>
</dbReference>
<protein>
    <recommendedName>
        <fullName evidence="5">EKC/KEOPS complex subunit BUD32</fullName>
        <ecNumber evidence="3">2.7.11.1</ecNumber>
    </recommendedName>
    <alternativeName>
        <fullName evidence="6 7">Atypical Serine/threonine protein kinase BUD32</fullName>
    </alternativeName>
    <alternativeName>
        <fullName evidence="4">EKC/KEOPS complex subunit bud32</fullName>
    </alternativeName>
</protein>
<comment type="function">
    <text evidence="1">Component of the EKC/KEOPS complex that is required for the formation of a threonylcarbamoyl group on adenosine at position 37 (t(6)A37) in tRNAs that read codons beginning with adenine. The complex is probably involved in the transfer of the threonylcarbamoyl moiety of threonylcarbamoyl-AMP (TC-AMP) to the N6 group of A37. BUD32 has ATPase activity in the context of the EKC/KEOPS complex and likely plays a supporting role to the catalytic subunit KAE1. The EKC/KEOPS complex also promotes both telomere uncapping and telomere elongation. The complex is required for efficient recruitment of transcriptional coactivators.</text>
</comment>
<evidence type="ECO:0000256" key="4">
    <source>
        <dbReference type="ARBA" id="ARBA00013948"/>
    </source>
</evidence>
<dbReference type="EMBL" id="VXIS01000084">
    <property type="protein sequence ID" value="KAA8906867.1"/>
    <property type="molecule type" value="Genomic_DNA"/>
</dbReference>
<keyword evidence="14" id="KW-1185">Reference proteome</keyword>
<evidence type="ECO:0000259" key="12">
    <source>
        <dbReference type="PROSITE" id="PS50011"/>
    </source>
</evidence>
<dbReference type="InterPro" id="IPR008266">
    <property type="entry name" value="Tyr_kinase_AS"/>
</dbReference>
<dbReference type="Pfam" id="PF20713">
    <property type="entry name" value="DUF6826"/>
    <property type="match status" value="1"/>
</dbReference>
<proteinExistence type="predicted"/>
<evidence type="ECO:0000256" key="6">
    <source>
        <dbReference type="ARBA" id="ARBA00030980"/>
    </source>
</evidence>
<dbReference type="SUPFAM" id="SSF56112">
    <property type="entry name" value="Protein kinase-like (PK-like)"/>
    <property type="match status" value="1"/>
</dbReference>
<dbReference type="InterPro" id="IPR011009">
    <property type="entry name" value="Kinase-like_dom_sf"/>
</dbReference>
<evidence type="ECO:0000256" key="11">
    <source>
        <dbReference type="SAM" id="MobiDB-lite"/>
    </source>
</evidence>
<comment type="catalytic activity">
    <reaction evidence="9">
        <text>L-seryl-[protein] + ATP = O-phospho-L-seryl-[protein] + ADP + H(+)</text>
        <dbReference type="Rhea" id="RHEA:17989"/>
        <dbReference type="Rhea" id="RHEA-COMP:9863"/>
        <dbReference type="Rhea" id="RHEA-COMP:11604"/>
        <dbReference type="ChEBI" id="CHEBI:15378"/>
        <dbReference type="ChEBI" id="CHEBI:29999"/>
        <dbReference type="ChEBI" id="CHEBI:30616"/>
        <dbReference type="ChEBI" id="CHEBI:83421"/>
        <dbReference type="ChEBI" id="CHEBI:456216"/>
        <dbReference type="EC" id="2.7.11.1"/>
    </reaction>
</comment>
<gene>
    <name evidence="13" type="ORF">FN846DRAFT_890009</name>
</gene>
<dbReference type="InterPro" id="IPR000719">
    <property type="entry name" value="Prot_kinase_dom"/>
</dbReference>
<feature type="coiled-coil region" evidence="10">
    <location>
        <begin position="112"/>
        <end position="188"/>
    </location>
</feature>